<dbReference type="Proteomes" id="UP000022910">
    <property type="component" value="Unassembled WGS sequence"/>
</dbReference>
<reference evidence="2 3" key="1">
    <citation type="submission" date="2014-02" db="EMBL/GenBank/DDBJ databases">
        <title>Single nucleus genome sequencing reveals high similarity among nuclei of an endomycorrhizal fungus.</title>
        <authorList>
            <person name="Lin K."/>
            <person name="Geurts R."/>
            <person name="Zhang Z."/>
            <person name="Limpens E."/>
            <person name="Saunders D.G."/>
            <person name="Mu D."/>
            <person name="Pang E."/>
            <person name="Cao H."/>
            <person name="Cha H."/>
            <person name="Lin T."/>
            <person name="Zhou Q."/>
            <person name="Shang Y."/>
            <person name="Li Y."/>
            <person name="Ivanov S."/>
            <person name="Sharma T."/>
            <person name="Velzen R.V."/>
            <person name="Ruijter N.D."/>
            <person name="Aanen D.K."/>
            <person name="Win J."/>
            <person name="Kamoun S."/>
            <person name="Bisseling T."/>
            <person name="Huang S."/>
        </authorList>
    </citation>
    <scope>NUCLEOTIDE SEQUENCE [LARGE SCALE GENOMIC DNA]</scope>
    <source>
        <strain evidence="3">DAOM197198w</strain>
    </source>
</reference>
<organism evidence="2 3">
    <name type="scientific">Rhizophagus irregularis (strain DAOM 197198w)</name>
    <name type="common">Glomus intraradices</name>
    <dbReference type="NCBI Taxonomy" id="1432141"/>
    <lineage>
        <taxon>Eukaryota</taxon>
        <taxon>Fungi</taxon>
        <taxon>Fungi incertae sedis</taxon>
        <taxon>Mucoromycota</taxon>
        <taxon>Glomeromycotina</taxon>
        <taxon>Glomeromycetes</taxon>
        <taxon>Glomerales</taxon>
        <taxon>Glomeraceae</taxon>
        <taxon>Rhizophagus</taxon>
    </lineage>
</organism>
<accession>A0A015K7R1</accession>
<comment type="caution">
    <text evidence="2">The sequence shown here is derived from an EMBL/GenBank/DDBJ whole genome shotgun (WGS) entry which is preliminary data.</text>
</comment>
<gene>
    <name evidence="2" type="ORF">RirG_020960</name>
</gene>
<dbReference type="HOGENOM" id="CLU_1723338_0_0_1"/>
<protein>
    <submittedName>
        <fullName evidence="2">Uncharacterized protein</fullName>
    </submittedName>
</protein>
<feature type="compositionally biased region" description="Polar residues" evidence="1">
    <location>
        <begin position="23"/>
        <end position="36"/>
    </location>
</feature>
<feature type="region of interest" description="Disordered" evidence="1">
    <location>
        <begin position="17"/>
        <end position="36"/>
    </location>
</feature>
<sequence length="152" mass="17587">MHGEICDVILARIRPDGTENKQAHVSQPQSDTFGSSSEPMIIVKEEPKESQAVWQQFDQFNSMTYREKQDFLNEQETSSLQAPTRNRMFLYRGKGTQALGRRRPQGYSNFGKNETLDKFYKKANDKLIKLHTLEMSPIFFPSLINDPISINR</sequence>
<proteinExistence type="predicted"/>
<keyword evidence="3" id="KW-1185">Reference proteome</keyword>
<evidence type="ECO:0000313" key="2">
    <source>
        <dbReference type="EMBL" id="EXX77752.1"/>
    </source>
</evidence>
<name>A0A015K7R1_RHIIW</name>
<dbReference type="AlphaFoldDB" id="A0A015K7R1"/>
<evidence type="ECO:0000313" key="3">
    <source>
        <dbReference type="Proteomes" id="UP000022910"/>
    </source>
</evidence>
<dbReference type="EMBL" id="JEMT01010170">
    <property type="protein sequence ID" value="EXX77752.1"/>
    <property type="molecule type" value="Genomic_DNA"/>
</dbReference>
<evidence type="ECO:0000256" key="1">
    <source>
        <dbReference type="SAM" id="MobiDB-lite"/>
    </source>
</evidence>
<dbReference type="STRING" id="1432141.A0A015K7R1"/>
<dbReference type="OrthoDB" id="5844105at2759"/>